<accession>A0ABU0PKP1</accession>
<keyword evidence="2" id="KW-1185">Reference proteome</keyword>
<organism evidence="1 2">
    <name type="scientific">Pseudarthrobacter siccitolerans</name>
    <dbReference type="NCBI Taxonomy" id="861266"/>
    <lineage>
        <taxon>Bacteria</taxon>
        <taxon>Bacillati</taxon>
        <taxon>Actinomycetota</taxon>
        <taxon>Actinomycetes</taxon>
        <taxon>Micrococcales</taxon>
        <taxon>Micrococcaceae</taxon>
        <taxon>Pseudarthrobacter</taxon>
    </lineage>
</organism>
<dbReference type="EMBL" id="JAUSXB010000001">
    <property type="protein sequence ID" value="MDQ0674510.1"/>
    <property type="molecule type" value="Genomic_DNA"/>
</dbReference>
<evidence type="ECO:0000313" key="1">
    <source>
        <dbReference type="EMBL" id="MDQ0674510.1"/>
    </source>
</evidence>
<comment type="caution">
    <text evidence="1">The sequence shown here is derived from an EMBL/GenBank/DDBJ whole genome shotgun (WGS) entry which is preliminary data.</text>
</comment>
<proteinExistence type="predicted"/>
<name>A0ABU0PKP1_9MICC</name>
<dbReference type="Proteomes" id="UP001236806">
    <property type="component" value="Unassembled WGS sequence"/>
</dbReference>
<reference evidence="1 2" key="1">
    <citation type="submission" date="2023-07" db="EMBL/GenBank/DDBJ databases">
        <title>Comparative genomics of wheat-associated soil bacteria to identify genetic determinants of phenazine resistance.</title>
        <authorList>
            <person name="Mouncey N."/>
        </authorList>
    </citation>
    <scope>NUCLEOTIDE SEQUENCE [LARGE SCALE GENOMIC DNA]</scope>
    <source>
        <strain evidence="1 2">W1I3</strain>
    </source>
</reference>
<protein>
    <submittedName>
        <fullName evidence="1">Uncharacterized protein</fullName>
    </submittedName>
</protein>
<dbReference type="RefSeq" id="WP_306636132.1">
    <property type="nucleotide sequence ID" value="NZ_JAUSXB010000001.1"/>
</dbReference>
<evidence type="ECO:0000313" key="2">
    <source>
        <dbReference type="Proteomes" id="UP001236806"/>
    </source>
</evidence>
<sequence>MAHDPAGEAISKVGAEHDDKYSANRERFEAQSWYEIDRRLMLLLAPLFRAGDDATHEATIELTVVVDGTIISGSVVSENAWIQRQNDQIRIGSPAIADALAAVESKRNEHSLEPAEDAEATALQRQNRYIHFLAPVLLSGGVHVRLPATRVDLRKVAAWSIGRISLD</sequence>
<gene>
    <name evidence="1" type="ORF">QFZ36_002071</name>
</gene>